<keyword evidence="6" id="KW-1185">Reference proteome</keyword>
<dbReference type="OrthoDB" id="3499143at2"/>
<dbReference type="PANTHER" id="PTHR43420">
    <property type="entry name" value="ACETYLTRANSFERASE"/>
    <property type="match status" value="1"/>
</dbReference>
<dbReference type="InterPro" id="IPR050680">
    <property type="entry name" value="YpeA/RimI_acetyltransf"/>
</dbReference>
<proteinExistence type="predicted"/>
<protein>
    <submittedName>
        <fullName evidence="5">GNAT family N-acetyltransferase</fullName>
    </submittedName>
</protein>
<dbReference type="EMBL" id="SUMC01000212">
    <property type="protein sequence ID" value="TJZ94585.1"/>
    <property type="molecule type" value="Genomic_DNA"/>
</dbReference>
<organism evidence="5 6">
    <name type="scientific">Actinacidiphila oryziradicis</name>
    <dbReference type="NCBI Taxonomy" id="2571141"/>
    <lineage>
        <taxon>Bacteria</taxon>
        <taxon>Bacillati</taxon>
        <taxon>Actinomycetota</taxon>
        <taxon>Actinomycetes</taxon>
        <taxon>Kitasatosporales</taxon>
        <taxon>Streptomycetaceae</taxon>
        <taxon>Actinacidiphila</taxon>
    </lineage>
</organism>
<dbReference type="SUPFAM" id="SSF55729">
    <property type="entry name" value="Acyl-CoA N-acyltransferases (Nat)"/>
    <property type="match status" value="1"/>
</dbReference>
<dbReference type="GO" id="GO:0016747">
    <property type="term" value="F:acyltransferase activity, transferring groups other than amino-acyl groups"/>
    <property type="evidence" value="ECO:0007669"/>
    <property type="project" value="InterPro"/>
</dbReference>
<dbReference type="InterPro" id="IPR000182">
    <property type="entry name" value="GNAT_dom"/>
</dbReference>
<feature type="region of interest" description="Disordered" evidence="3">
    <location>
        <begin position="12"/>
        <end position="31"/>
    </location>
</feature>
<dbReference type="Proteomes" id="UP000305778">
    <property type="component" value="Unassembled WGS sequence"/>
</dbReference>
<accession>A0A4U0RGP9</accession>
<keyword evidence="1 5" id="KW-0808">Transferase</keyword>
<dbReference type="Pfam" id="PF00583">
    <property type="entry name" value="Acetyltransf_1"/>
    <property type="match status" value="1"/>
</dbReference>
<sequence length="352" mass="37611">MRATLRLGAVISGRPRCGGRSTPPDPGPASRGCLAPGRRRGQAGRADHQGGASVAITTAGAAAQLSARPYAAGDQDTVLALVEADRLPGQPEATPAMLAEALAGRLPVHGGWWAELNQPRTDVIHDPSGRVRGVVSYATRPGDGAGLILWLHTEEEDQAVAEALVGHALGQLGPRTVHAFEFACALTLGLEGLPVCNRPATRRALEATGFTGRDLWRYIHRGLLGVPNVADARVYRIADVTECADPPGWQLDLRETDGTLVGEATLGRPVDGTGVLWWISTDPAHRGRGLGRRLLRQCLAHLAAEGAREVIAYVDDDAPPGNLERDRLAANRLYDSMGFTELDRLWSFTRRP</sequence>
<dbReference type="InterPro" id="IPR016181">
    <property type="entry name" value="Acyl_CoA_acyltransferase"/>
</dbReference>
<reference evidence="5 6" key="1">
    <citation type="submission" date="2019-04" db="EMBL/GenBank/DDBJ databases">
        <title>Streptomyces oryziradicis sp. nov., a novel actinomycete isolated from rhizosphere soil of rice (Oryza sativa L.).</title>
        <authorList>
            <person name="Li C."/>
        </authorList>
    </citation>
    <scope>NUCLEOTIDE SEQUENCE [LARGE SCALE GENOMIC DNA]</scope>
    <source>
        <strain evidence="5 6">NEAU-C40</strain>
    </source>
</reference>
<evidence type="ECO:0000256" key="2">
    <source>
        <dbReference type="ARBA" id="ARBA00023315"/>
    </source>
</evidence>
<dbReference type="PANTHER" id="PTHR43420:SF12">
    <property type="entry name" value="N-ACETYLTRANSFERASE DOMAIN-CONTAINING PROTEIN"/>
    <property type="match status" value="1"/>
</dbReference>
<evidence type="ECO:0000256" key="1">
    <source>
        <dbReference type="ARBA" id="ARBA00022679"/>
    </source>
</evidence>
<name>A0A4U0RGP9_9ACTN</name>
<dbReference type="Gene3D" id="3.40.630.30">
    <property type="match status" value="1"/>
</dbReference>
<evidence type="ECO:0000259" key="4">
    <source>
        <dbReference type="PROSITE" id="PS51186"/>
    </source>
</evidence>
<keyword evidence="2" id="KW-0012">Acyltransferase</keyword>
<evidence type="ECO:0000313" key="5">
    <source>
        <dbReference type="EMBL" id="TJZ94585.1"/>
    </source>
</evidence>
<dbReference type="PROSITE" id="PS51186">
    <property type="entry name" value="GNAT"/>
    <property type="match status" value="1"/>
</dbReference>
<gene>
    <name evidence="5" type="ORF">FCI23_53380</name>
</gene>
<comment type="caution">
    <text evidence="5">The sequence shown here is derived from an EMBL/GenBank/DDBJ whole genome shotgun (WGS) entry which is preliminary data.</text>
</comment>
<evidence type="ECO:0000256" key="3">
    <source>
        <dbReference type="SAM" id="MobiDB-lite"/>
    </source>
</evidence>
<evidence type="ECO:0000313" key="6">
    <source>
        <dbReference type="Proteomes" id="UP000305778"/>
    </source>
</evidence>
<dbReference type="AlphaFoldDB" id="A0A4U0RGP9"/>
<feature type="domain" description="N-acetyltransferase" evidence="4">
    <location>
        <begin position="213"/>
        <end position="352"/>
    </location>
</feature>